<dbReference type="AlphaFoldDB" id="A0A699GMI3"/>
<evidence type="ECO:0000313" key="1">
    <source>
        <dbReference type="EMBL" id="GEV27194.1"/>
    </source>
</evidence>
<organism evidence="1">
    <name type="scientific">Tanacetum cinerariifolium</name>
    <name type="common">Dalmatian daisy</name>
    <name type="synonym">Chrysanthemum cinerariifolium</name>
    <dbReference type="NCBI Taxonomy" id="118510"/>
    <lineage>
        <taxon>Eukaryota</taxon>
        <taxon>Viridiplantae</taxon>
        <taxon>Streptophyta</taxon>
        <taxon>Embryophyta</taxon>
        <taxon>Tracheophyta</taxon>
        <taxon>Spermatophyta</taxon>
        <taxon>Magnoliopsida</taxon>
        <taxon>eudicotyledons</taxon>
        <taxon>Gunneridae</taxon>
        <taxon>Pentapetalae</taxon>
        <taxon>asterids</taxon>
        <taxon>campanulids</taxon>
        <taxon>Asterales</taxon>
        <taxon>Asteraceae</taxon>
        <taxon>Asteroideae</taxon>
        <taxon>Anthemideae</taxon>
        <taxon>Anthemidinae</taxon>
        <taxon>Tanacetum</taxon>
    </lineage>
</organism>
<sequence>MPPDACAFFTNTPAAVLSLVLPYPESSKARRIKLTHPFICNISIRSLTNRVSAVKEAFFRNAEAEEASFSNLQCLRDITNIIKGQCREHNTLTLLTPKVHDLCLIPFQTLWKL</sequence>
<comment type="caution">
    <text evidence="1">The sequence shown here is derived from an EMBL/GenBank/DDBJ whole genome shotgun (WGS) entry which is preliminary data.</text>
</comment>
<reference evidence="1" key="1">
    <citation type="journal article" date="2019" name="Sci. Rep.">
        <title>Draft genome of Tanacetum cinerariifolium, the natural source of mosquito coil.</title>
        <authorList>
            <person name="Yamashiro T."/>
            <person name="Shiraishi A."/>
            <person name="Satake H."/>
            <person name="Nakayama K."/>
        </authorList>
    </citation>
    <scope>NUCLEOTIDE SEQUENCE</scope>
</reference>
<gene>
    <name evidence="1" type="ORF">Tci_099171</name>
</gene>
<accession>A0A699GMI3</accession>
<dbReference type="EMBL" id="BKCJ010018989">
    <property type="protein sequence ID" value="GEV27194.1"/>
    <property type="molecule type" value="Genomic_DNA"/>
</dbReference>
<proteinExistence type="predicted"/>
<name>A0A699GMI3_TANCI</name>
<protein>
    <submittedName>
        <fullName evidence="1">Uncharacterized protein</fullName>
    </submittedName>
</protein>